<dbReference type="InterPro" id="IPR017871">
    <property type="entry name" value="ABC_transporter-like_CS"/>
</dbReference>
<keyword evidence="5 9" id="KW-0067">ATP-binding</keyword>
<evidence type="ECO:0000256" key="3">
    <source>
        <dbReference type="ARBA" id="ARBA00022692"/>
    </source>
</evidence>
<dbReference type="FunFam" id="3.40.50.300:FF:000335">
    <property type="entry name" value="ATP binding cassette subfamily A member 5"/>
    <property type="match status" value="1"/>
</dbReference>
<dbReference type="GO" id="GO:0005524">
    <property type="term" value="F:ATP binding"/>
    <property type="evidence" value="ECO:0007669"/>
    <property type="project" value="UniProtKB-KW"/>
</dbReference>
<evidence type="ECO:0000256" key="1">
    <source>
        <dbReference type="ARBA" id="ARBA00004141"/>
    </source>
</evidence>
<keyword evidence="7" id="KW-0472">Membrane</keyword>
<keyword evidence="2" id="KW-0813">Transport</keyword>
<dbReference type="RefSeq" id="WP_079427193.1">
    <property type="nucleotide sequence ID" value="NZ_MZGV01000059.1"/>
</dbReference>
<dbReference type="AlphaFoldDB" id="A0A1V4IE88"/>
<name>A0A1V4IE88_9CLOT</name>
<keyword evidence="6" id="KW-1133">Transmembrane helix</keyword>
<dbReference type="STRING" id="1450648.CLORY_36750"/>
<evidence type="ECO:0000259" key="8">
    <source>
        <dbReference type="PROSITE" id="PS50893"/>
    </source>
</evidence>
<protein>
    <submittedName>
        <fullName evidence="9">Daunorubicin/doxorubicin resistance ATP-binding protein DrrA</fullName>
        <ecNumber evidence="9">3.6.3.-</ecNumber>
    </submittedName>
</protein>
<dbReference type="EMBL" id="MZGV01000059">
    <property type="protein sequence ID" value="OPJ58312.1"/>
    <property type="molecule type" value="Genomic_DNA"/>
</dbReference>
<evidence type="ECO:0000313" key="10">
    <source>
        <dbReference type="Proteomes" id="UP000190080"/>
    </source>
</evidence>
<comment type="caution">
    <text evidence="9">The sequence shown here is derived from an EMBL/GenBank/DDBJ whole genome shotgun (WGS) entry which is preliminary data.</text>
</comment>
<dbReference type="CDD" id="cd03263">
    <property type="entry name" value="ABC_subfamily_A"/>
    <property type="match status" value="1"/>
</dbReference>
<dbReference type="Pfam" id="PF00005">
    <property type="entry name" value="ABC_tran"/>
    <property type="match status" value="1"/>
</dbReference>
<proteinExistence type="predicted"/>
<keyword evidence="9" id="KW-0378">Hydrolase</keyword>
<dbReference type="GO" id="GO:0016887">
    <property type="term" value="F:ATP hydrolysis activity"/>
    <property type="evidence" value="ECO:0007669"/>
    <property type="project" value="InterPro"/>
</dbReference>
<dbReference type="Gene3D" id="3.40.50.300">
    <property type="entry name" value="P-loop containing nucleotide triphosphate hydrolases"/>
    <property type="match status" value="1"/>
</dbReference>
<dbReference type="InterPro" id="IPR027417">
    <property type="entry name" value="P-loop_NTPase"/>
</dbReference>
<reference evidence="9 10" key="1">
    <citation type="submission" date="2017-03" db="EMBL/GenBank/DDBJ databases">
        <title>Genome sequence of Clostridium oryzae DSM 28571.</title>
        <authorList>
            <person name="Poehlein A."/>
            <person name="Daniel R."/>
        </authorList>
    </citation>
    <scope>NUCLEOTIDE SEQUENCE [LARGE SCALE GENOMIC DNA]</scope>
    <source>
        <strain evidence="9 10">DSM 28571</strain>
    </source>
</reference>
<keyword evidence="4" id="KW-0547">Nucleotide-binding</keyword>
<evidence type="ECO:0000256" key="2">
    <source>
        <dbReference type="ARBA" id="ARBA00022448"/>
    </source>
</evidence>
<evidence type="ECO:0000256" key="7">
    <source>
        <dbReference type="ARBA" id="ARBA00023136"/>
    </source>
</evidence>
<keyword evidence="10" id="KW-1185">Reference proteome</keyword>
<dbReference type="PANTHER" id="PTHR43582:SF2">
    <property type="entry name" value="LINEARMYCIN RESISTANCE ATP-BINDING PROTEIN LNRL"/>
    <property type="match status" value="1"/>
</dbReference>
<dbReference type="OrthoDB" id="9804819at2"/>
<dbReference type="PROSITE" id="PS50893">
    <property type="entry name" value="ABC_TRANSPORTER_2"/>
    <property type="match status" value="1"/>
</dbReference>
<accession>A0A1V4IE88</accession>
<dbReference type="PROSITE" id="PS00211">
    <property type="entry name" value="ABC_TRANSPORTER_1"/>
    <property type="match status" value="1"/>
</dbReference>
<evidence type="ECO:0000256" key="5">
    <source>
        <dbReference type="ARBA" id="ARBA00022840"/>
    </source>
</evidence>
<gene>
    <name evidence="9" type="primary">drrA_6</name>
    <name evidence="9" type="ORF">CLORY_36750</name>
</gene>
<dbReference type="GO" id="GO:0016020">
    <property type="term" value="C:membrane"/>
    <property type="evidence" value="ECO:0007669"/>
    <property type="project" value="UniProtKB-SubCell"/>
</dbReference>
<evidence type="ECO:0000256" key="4">
    <source>
        <dbReference type="ARBA" id="ARBA00022741"/>
    </source>
</evidence>
<organism evidence="9 10">
    <name type="scientific">Clostridium oryzae</name>
    <dbReference type="NCBI Taxonomy" id="1450648"/>
    <lineage>
        <taxon>Bacteria</taxon>
        <taxon>Bacillati</taxon>
        <taxon>Bacillota</taxon>
        <taxon>Clostridia</taxon>
        <taxon>Eubacteriales</taxon>
        <taxon>Clostridiaceae</taxon>
        <taxon>Clostridium</taxon>
    </lineage>
</organism>
<feature type="domain" description="ABC transporter" evidence="8">
    <location>
        <begin position="8"/>
        <end position="237"/>
    </location>
</feature>
<evidence type="ECO:0000313" key="9">
    <source>
        <dbReference type="EMBL" id="OPJ58312.1"/>
    </source>
</evidence>
<keyword evidence="3" id="KW-0812">Transmembrane</keyword>
<dbReference type="EC" id="3.6.3.-" evidence="9"/>
<dbReference type="PANTHER" id="PTHR43582">
    <property type="entry name" value="LINEARMYCIN RESISTANCE ATP-BINDING PROTEIN LNRL"/>
    <property type="match status" value="1"/>
</dbReference>
<dbReference type="Proteomes" id="UP000190080">
    <property type="component" value="Unassembled WGS sequence"/>
</dbReference>
<dbReference type="InterPro" id="IPR003439">
    <property type="entry name" value="ABC_transporter-like_ATP-bd"/>
</dbReference>
<sequence>MDKFQVIMSINNLSKMYKGMKAVDNLSFDVYKGEVFGFLGPNGAGKTTTINMICGLLKADWGDIVIDGISIKDRPKEARSLIGMCPQNIMVWKDLTCMEQIEFMGSMYDVSVKEARKRGMELLEAMGLMEKKDKKAKALSGGMQRRLNIILALIHNPKIIILDEPEAGLDPQSRVLVREYIKKLASNKTVVLTTHNMDEAERMADRVAILDRGKLLDIDTPDNLKNSLNAGDTLEVKSLGIGQDIAEHVKNLLCKRVDKVSFSDETFYITGENLSERMTDIFGIFSSEKVSVEDVRMKRKTLEDVFIHLTGRGLRE</sequence>
<comment type="subcellular location">
    <subcellularLocation>
        <location evidence="1">Membrane</location>
        <topology evidence="1">Multi-pass membrane protein</topology>
    </subcellularLocation>
</comment>
<evidence type="ECO:0000256" key="6">
    <source>
        <dbReference type="ARBA" id="ARBA00022989"/>
    </source>
</evidence>
<dbReference type="SMART" id="SM00382">
    <property type="entry name" value="AAA"/>
    <property type="match status" value="1"/>
</dbReference>
<dbReference type="InterPro" id="IPR003593">
    <property type="entry name" value="AAA+_ATPase"/>
</dbReference>
<dbReference type="SUPFAM" id="SSF52540">
    <property type="entry name" value="P-loop containing nucleoside triphosphate hydrolases"/>
    <property type="match status" value="1"/>
</dbReference>